<protein>
    <submittedName>
        <fullName evidence="2">Uncharacterized protein</fullName>
    </submittedName>
</protein>
<dbReference type="Proteomes" id="UP000475249">
    <property type="component" value="Unassembled WGS sequence"/>
</dbReference>
<keyword evidence="1" id="KW-0812">Transmembrane</keyword>
<feature type="transmembrane region" description="Helical" evidence="1">
    <location>
        <begin position="50"/>
        <end position="83"/>
    </location>
</feature>
<accession>A0A6L9EGF0</accession>
<keyword evidence="1" id="KW-1133">Transmembrane helix</keyword>
<dbReference type="RefSeq" id="WP_161436749.1">
    <property type="nucleotide sequence ID" value="NZ_WXYO01000007.1"/>
</dbReference>
<evidence type="ECO:0000313" key="3">
    <source>
        <dbReference type="Proteomes" id="UP000475249"/>
    </source>
</evidence>
<feature type="transmembrane region" description="Helical" evidence="1">
    <location>
        <begin position="12"/>
        <end position="29"/>
    </location>
</feature>
<gene>
    <name evidence="2" type="ORF">GTQ38_17040</name>
</gene>
<dbReference type="EMBL" id="WXYO01000007">
    <property type="protein sequence ID" value="NAS13722.1"/>
    <property type="molecule type" value="Genomic_DNA"/>
</dbReference>
<dbReference type="AlphaFoldDB" id="A0A6L9EGF0"/>
<proteinExistence type="predicted"/>
<evidence type="ECO:0000313" key="2">
    <source>
        <dbReference type="EMBL" id="NAS13722.1"/>
    </source>
</evidence>
<evidence type="ECO:0000256" key="1">
    <source>
        <dbReference type="SAM" id="Phobius"/>
    </source>
</evidence>
<keyword evidence="3" id="KW-1185">Reference proteome</keyword>
<comment type="caution">
    <text evidence="2">The sequence shown here is derived from an EMBL/GenBank/DDBJ whole genome shotgun (WGS) entry which is preliminary data.</text>
</comment>
<organism evidence="2 3">
    <name type="scientific">Poritiphilus flavus</name>
    <dbReference type="NCBI Taxonomy" id="2697053"/>
    <lineage>
        <taxon>Bacteria</taxon>
        <taxon>Pseudomonadati</taxon>
        <taxon>Bacteroidota</taxon>
        <taxon>Flavobacteriia</taxon>
        <taxon>Flavobacteriales</taxon>
        <taxon>Flavobacteriaceae</taxon>
        <taxon>Poritiphilus</taxon>
    </lineage>
</organism>
<reference evidence="2 3" key="1">
    <citation type="submission" date="2020-01" db="EMBL/GenBank/DDBJ databases">
        <title>Bacteria diversity of Porities sp.</title>
        <authorList>
            <person name="Wang G."/>
        </authorList>
    </citation>
    <scope>NUCLEOTIDE SEQUENCE [LARGE SCALE GENOMIC DNA]</scope>
    <source>
        <strain evidence="2 3">R33</strain>
    </source>
</reference>
<name>A0A6L9EGF0_9FLAO</name>
<keyword evidence="1" id="KW-0472">Membrane</keyword>
<sequence>MELDFCSPQAWLILIFALIPIIGLILGFRNRTRYNPPKGLGKRFIQLMSVVLVLPIIAILSILGIIEAQLLGGLLGAIIGYTLSDLAKDEKDE</sequence>